<organism evidence="2 3">
    <name type="scientific">Brevibacterium casei CIP 102111</name>
    <dbReference type="NCBI Taxonomy" id="1255625"/>
    <lineage>
        <taxon>Bacteria</taxon>
        <taxon>Bacillati</taxon>
        <taxon>Actinomycetota</taxon>
        <taxon>Actinomycetes</taxon>
        <taxon>Micrococcales</taxon>
        <taxon>Brevibacteriaceae</taxon>
        <taxon>Brevibacterium</taxon>
    </lineage>
</organism>
<feature type="transmembrane region" description="Helical" evidence="1">
    <location>
        <begin position="12"/>
        <end position="31"/>
    </location>
</feature>
<proteinExistence type="predicted"/>
<evidence type="ECO:0000313" key="2">
    <source>
        <dbReference type="EMBL" id="SMY00859.1"/>
    </source>
</evidence>
<keyword evidence="1" id="KW-0472">Membrane</keyword>
<dbReference type="AlphaFoldDB" id="A0A2H1KML0"/>
<name>A0A2H1KML0_9MICO</name>
<sequence>MQLDTSTDGDYGPGSVAYLFWACVAVVLYLYGRTLMPLIAAHLWWNVGVGLEMFGFVTSAQLNIVTLVVGFGGFAFACLHLESVSAWVNGNPWNPRLVETHRKSVRPEQRVRRRKAWRAVGWAAVDTGVAVLSIGLGVITSVKSLSTIHAVVFAMVGVVSLLGLWTAGKTSMDWLMRAVLVLNSTYYGAVGCTLATELIGGGPAETGEVWWMRLYLVGCGGTNSRTRCGEAWDGDCAGWAEERRPLS</sequence>
<gene>
    <name evidence="2" type="ORF">BC102111_03455</name>
</gene>
<protein>
    <submittedName>
        <fullName evidence="2">Uncharacterized protein</fullName>
    </submittedName>
</protein>
<evidence type="ECO:0000313" key="3">
    <source>
        <dbReference type="Proteomes" id="UP000234333"/>
    </source>
</evidence>
<feature type="transmembrane region" description="Helical" evidence="1">
    <location>
        <begin position="148"/>
        <end position="167"/>
    </location>
</feature>
<dbReference type="EMBL" id="FXZC01000014">
    <property type="protein sequence ID" value="SMY00859.1"/>
    <property type="molecule type" value="Genomic_DNA"/>
</dbReference>
<feature type="transmembrane region" description="Helical" evidence="1">
    <location>
        <begin position="119"/>
        <end position="142"/>
    </location>
</feature>
<evidence type="ECO:0000256" key="1">
    <source>
        <dbReference type="SAM" id="Phobius"/>
    </source>
</evidence>
<accession>A0A2H1KML0</accession>
<dbReference type="Proteomes" id="UP000234333">
    <property type="component" value="Unassembled WGS sequence"/>
</dbReference>
<reference evidence="3" key="1">
    <citation type="submission" date="2017-03" db="EMBL/GenBank/DDBJ databases">
        <authorList>
            <person name="Monnet C."/>
        </authorList>
    </citation>
    <scope>NUCLEOTIDE SEQUENCE [LARGE SCALE GENOMIC DNA]</scope>
    <source>
        <strain evidence="3">CIP 102111</strain>
    </source>
</reference>
<keyword evidence="1" id="KW-0812">Transmembrane</keyword>
<keyword evidence="1" id="KW-1133">Transmembrane helix</keyword>